<evidence type="ECO:0000313" key="1">
    <source>
        <dbReference type="EMBL" id="ESR64207.1"/>
    </source>
</evidence>
<dbReference type="EMBL" id="KI535697">
    <property type="protein sequence ID" value="ESR64207.1"/>
    <property type="molecule type" value="Genomic_DNA"/>
</dbReference>
<accession>V4UDV1</accession>
<keyword evidence="2" id="KW-1185">Reference proteome</keyword>
<dbReference type="Proteomes" id="UP000030687">
    <property type="component" value="Unassembled WGS sequence"/>
</dbReference>
<protein>
    <submittedName>
        <fullName evidence="1">Uncharacterized protein</fullName>
    </submittedName>
</protein>
<proteinExistence type="predicted"/>
<gene>
    <name evidence="1" type="ORF">CICLE_v10010069mg</name>
</gene>
<sequence>MLNIKTHIKIKITRVQKIYFILEDEHYDDNISRSIIIPNIPNYALQSRVVSFPVMQFIQFLILEEFQAVEPDIHECDKNI</sequence>
<dbReference type="Gramene" id="ESR64207">
    <property type="protein sequence ID" value="ESR64207"/>
    <property type="gene ID" value="CICLE_v10010069mg"/>
</dbReference>
<reference evidence="1 2" key="1">
    <citation type="submission" date="2013-10" db="EMBL/GenBank/DDBJ databases">
        <authorList>
            <consortium name="International Citrus Genome Consortium"/>
            <person name="Jenkins J."/>
            <person name="Schmutz J."/>
            <person name="Prochnik S."/>
            <person name="Rokhsar D."/>
            <person name="Gmitter F."/>
            <person name="Ollitrault P."/>
            <person name="Machado M."/>
            <person name="Talon M."/>
            <person name="Wincker P."/>
            <person name="Jaillon O."/>
            <person name="Morgante M."/>
        </authorList>
    </citation>
    <scope>NUCLEOTIDE SEQUENCE</scope>
    <source>
        <strain evidence="2">cv. Clemenules</strain>
    </source>
</reference>
<dbReference type="InParanoid" id="V4UDV1"/>
<organism evidence="1 2">
    <name type="scientific">Citrus clementina</name>
    <name type="common">Clementine</name>
    <name type="synonym">Citrus deliciosa x Citrus sinensis</name>
    <dbReference type="NCBI Taxonomy" id="85681"/>
    <lineage>
        <taxon>Eukaryota</taxon>
        <taxon>Viridiplantae</taxon>
        <taxon>Streptophyta</taxon>
        <taxon>Embryophyta</taxon>
        <taxon>Tracheophyta</taxon>
        <taxon>Spermatophyta</taxon>
        <taxon>Magnoliopsida</taxon>
        <taxon>eudicotyledons</taxon>
        <taxon>Gunneridae</taxon>
        <taxon>Pentapetalae</taxon>
        <taxon>rosids</taxon>
        <taxon>malvids</taxon>
        <taxon>Sapindales</taxon>
        <taxon>Rutaceae</taxon>
        <taxon>Aurantioideae</taxon>
        <taxon>Citrus</taxon>
    </lineage>
</organism>
<evidence type="ECO:0000313" key="2">
    <source>
        <dbReference type="Proteomes" id="UP000030687"/>
    </source>
</evidence>
<dbReference type="AlphaFoldDB" id="V4UDV1"/>
<name>V4UDV1_CITCL</name>
<dbReference type="KEGG" id="cic:CICLE_v10010069mg"/>